<protein>
    <recommendedName>
        <fullName evidence="1">F-box domain-containing protein</fullName>
    </recommendedName>
</protein>
<reference evidence="2" key="2">
    <citation type="submission" date="2021-10" db="EMBL/GenBank/DDBJ databases">
        <title>Phylogenomics reveals ancestral predisposition of the termite-cultivated fungus Termitomyces towards a domesticated lifestyle.</title>
        <authorList>
            <person name="Auxier B."/>
            <person name="Grum-Grzhimaylo A."/>
            <person name="Cardenas M.E."/>
            <person name="Lodge J.D."/>
            <person name="Laessoe T."/>
            <person name="Pedersen O."/>
            <person name="Smith M.E."/>
            <person name="Kuyper T.W."/>
            <person name="Franco-Molano E.A."/>
            <person name="Baroni T.J."/>
            <person name="Aanen D.K."/>
        </authorList>
    </citation>
    <scope>NUCLEOTIDE SEQUENCE</scope>
    <source>
        <strain evidence="2">AP01</strain>
        <tissue evidence="2">Mycelium</tissue>
    </source>
</reference>
<dbReference type="EMBL" id="JABCKV010000511">
    <property type="protein sequence ID" value="KAG5640773.1"/>
    <property type="molecule type" value="Genomic_DNA"/>
</dbReference>
<organism evidence="2 3">
    <name type="scientific">Asterophora parasitica</name>
    <dbReference type="NCBI Taxonomy" id="117018"/>
    <lineage>
        <taxon>Eukaryota</taxon>
        <taxon>Fungi</taxon>
        <taxon>Dikarya</taxon>
        <taxon>Basidiomycota</taxon>
        <taxon>Agaricomycotina</taxon>
        <taxon>Agaricomycetes</taxon>
        <taxon>Agaricomycetidae</taxon>
        <taxon>Agaricales</taxon>
        <taxon>Tricholomatineae</taxon>
        <taxon>Lyophyllaceae</taxon>
        <taxon>Asterophora</taxon>
    </lineage>
</organism>
<dbReference type="Gene3D" id="1.20.1280.50">
    <property type="match status" value="1"/>
</dbReference>
<gene>
    <name evidence="2" type="ORF">DXG03_007242</name>
</gene>
<keyword evidence="3" id="KW-1185">Reference proteome</keyword>
<dbReference type="InterPro" id="IPR036047">
    <property type="entry name" value="F-box-like_dom_sf"/>
</dbReference>
<dbReference type="SUPFAM" id="SSF52047">
    <property type="entry name" value="RNI-like"/>
    <property type="match status" value="1"/>
</dbReference>
<dbReference type="AlphaFoldDB" id="A0A9P7G2B1"/>
<dbReference type="InterPro" id="IPR001810">
    <property type="entry name" value="F-box_dom"/>
</dbReference>
<dbReference type="PANTHER" id="PTHR38926">
    <property type="entry name" value="F-BOX DOMAIN CONTAINING PROTEIN, EXPRESSED"/>
    <property type="match status" value="1"/>
</dbReference>
<evidence type="ECO:0000313" key="3">
    <source>
        <dbReference type="Proteomes" id="UP000775547"/>
    </source>
</evidence>
<dbReference type="Proteomes" id="UP000775547">
    <property type="component" value="Unassembled WGS sequence"/>
</dbReference>
<dbReference type="PANTHER" id="PTHR38926:SF5">
    <property type="entry name" value="F-BOX AND LEUCINE-RICH REPEAT PROTEIN 6"/>
    <property type="match status" value="1"/>
</dbReference>
<reference evidence="2" key="1">
    <citation type="submission" date="2020-07" db="EMBL/GenBank/DDBJ databases">
        <authorList>
            <person name="Nieuwenhuis M."/>
            <person name="Van De Peppel L.J.J."/>
        </authorList>
    </citation>
    <scope>NUCLEOTIDE SEQUENCE</scope>
    <source>
        <strain evidence="2">AP01</strain>
        <tissue evidence="2">Mycelium</tissue>
    </source>
</reference>
<feature type="domain" description="F-box" evidence="1">
    <location>
        <begin position="36"/>
        <end position="91"/>
    </location>
</feature>
<dbReference type="InterPro" id="IPR032675">
    <property type="entry name" value="LRR_dom_sf"/>
</dbReference>
<dbReference type="Gene3D" id="3.80.10.10">
    <property type="entry name" value="Ribonuclease Inhibitor"/>
    <property type="match status" value="1"/>
</dbReference>
<sequence length="425" mass="47781">MDAVHEAEGHLSCLEISSPQVAATERTETNKKTGVQDLPAELLCEIFEHFIAEPAVVSARGPSTPAALTQVCRIWRKVAFSTPRLWDDIVIECGDWSNIIHLTQAVREHLGRSNELPITIHATGKASYNSNGAAGGRISNLLLPYANRTQHLTLAFPSECMNQFLQTAVPGFQIPALESVTLVYHNIQRNNDLLPIRAFANAPRLRKFEVKYELESLTYWFLHVSGTLFELPWDQLTELNLIHLILSPEAVPRILKRCPNLESCALTAAKEVSPEEATYHPTSDTILPSIRNLTLYNPKNYHYSNYLARIQFPNLERLSIQFIGGHEGRLVRKWEQRQLIALLERSQCQLRALSTTANISPDEIEEVLGDVPSLRELDVLEGECISTSTLRLMNCGYISPNLDTIKCAIEPSMLSDFLDMLDCRL</sequence>
<proteinExistence type="predicted"/>
<dbReference type="OrthoDB" id="3221235at2759"/>
<evidence type="ECO:0000313" key="2">
    <source>
        <dbReference type="EMBL" id="KAG5640773.1"/>
    </source>
</evidence>
<accession>A0A9P7G2B1</accession>
<evidence type="ECO:0000259" key="1">
    <source>
        <dbReference type="Pfam" id="PF12937"/>
    </source>
</evidence>
<dbReference type="Pfam" id="PF12937">
    <property type="entry name" value="F-box-like"/>
    <property type="match status" value="1"/>
</dbReference>
<comment type="caution">
    <text evidence="2">The sequence shown here is derived from an EMBL/GenBank/DDBJ whole genome shotgun (WGS) entry which is preliminary data.</text>
</comment>
<name>A0A9P7G2B1_9AGAR</name>
<dbReference type="SUPFAM" id="SSF81383">
    <property type="entry name" value="F-box domain"/>
    <property type="match status" value="1"/>
</dbReference>